<dbReference type="EMBL" id="LKCN02000028">
    <property type="protein sequence ID" value="RCI07448.1"/>
    <property type="molecule type" value="Genomic_DNA"/>
</dbReference>
<name>A0A367KZ53_9HYPO</name>
<evidence type="ECO:0000313" key="3">
    <source>
        <dbReference type="Proteomes" id="UP000253664"/>
    </source>
</evidence>
<sequence>MKLVLPIFALVGTVLCTARYYKGQPTWSGRLFASVPQRGGTCWHPSGCVTSARACSRWCRRRGVSHQRRGGCEDGRVVCCCKIK</sequence>
<dbReference type="Proteomes" id="UP000253664">
    <property type="component" value="Unassembled WGS sequence"/>
</dbReference>
<keyword evidence="3" id="KW-1185">Reference proteome</keyword>
<proteinExistence type="predicted"/>
<protein>
    <submittedName>
        <fullName evidence="2">Uncharacterized protein</fullName>
    </submittedName>
</protein>
<keyword evidence="1" id="KW-0732">Signal</keyword>
<feature type="chain" id="PRO_5016794908" evidence="1">
    <location>
        <begin position="19"/>
        <end position="84"/>
    </location>
</feature>
<evidence type="ECO:0000256" key="1">
    <source>
        <dbReference type="SAM" id="SignalP"/>
    </source>
</evidence>
<feature type="signal peptide" evidence="1">
    <location>
        <begin position="1"/>
        <end position="18"/>
    </location>
</feature>
<evidence type="ECO:0000313" key="2">
    <source>
        <dbReference type="EMBL" id="RCI07448.1"/>
    </source>
</evidence>
<accession>A0A367KZ53</accession>
<dbReference type="AlphaFoldDB" id="A0A367KZ53"/>
<gene>
    <name evidence="2" type="ORF">L249_4545</name>
</gene>
<reference evidence="2 3" key="1">
    <citation type="journal article" date="2015" name="BMC Genomics">
        <title>Insights from the genome of Ophiocordyceps polyrhachis-furcata to pathogenicity and host specificity in insect fungi.</title>
        <authorList>
            <person name="Wichadakul D."/>
            <person name="Kobmoo N."/>
            <person name="Ingsriswang S."/>
            <person name="Tangphatsornruang S."/>
            <person name="Chantasingh D."/>
            <person name="Luangsa-ard J.J."/>
            <person name="Eurwilaichitr L."/>
        </authorList>
    </citation>
    <scope>NUCLEOTIDE SEQUENCE [LARGE SCALE GENOMIC DNA]</scope>
    <source>
        <strain evidence="2 3">BCC 54312</strain>
    </source>
</reference>
<organism evidence="2 3">
    <name type="scientific">Ophiocordyceps polyrhachis-furcata BCC 54312</name>
    <dbReference type="NCBI Taxonomy" id="1330021"/>
    <lineage>
        <taxon>Eukaryota</taxon>
        <taxon>Fungi</taxon>
        <taxon>Dikarya</taxon>
        <taxon>Ascomycota</taxon>
        <taxon>Pezizomycotina</taxon>
        <taxon>Sordariomycetes</taxon>
        <taxon>Hypocreomycetidae</taxon>
        <taxon>Hypocreales</taxon>
        <taxon>Ophiocordycipitaceae</taxon>
        <taxon>Ophiocordyceps</taxon>
    </lineage>
</organism>
<comment type="caution">
    <text evidence="2">The sequence shown here is derived from an EMBL/GenBank/DDBJ whole genome shotgun (WGS) entry which is preliminary data.</text>
</comment>